<comment type="caution">
    <text evidence="1">The sequence shown here is derived from an EMBL/GenBank/DDBJ whole genome shotgun (WGS) entry which is preliminary data.</text>
</comment>
<proteinExistence type="predicted"/>
<sequence>MSMGFVFDKYIFNERGHQLFVKFFAKNAISVVYGRRGGGIGIGDSVLGECVDLWWTRSGNGILLMECDRHSFGLWQSRSQRTSCRKRITPLNLTSY</sequence>
<accession>A0A0C1N5T1</accession>
<evidence type="ECO:0000313" key="1">
    <source>
        <dbReference type="EMBL" id="KIE09977.1"/>
    </source>
</evidence>
<reference evidence="1" key="1">
    <citation type="journal article" date="2015" name="Genome Announc.">
        <title>Draft Genome Sequence of Tolypothrix boutellei Strain VB521301.</title>
        <authorList>
            <person name="Chandrababunaidu M.M."/>
            <person name="Singh D."/>
            <person name="Sen D."/>
            <person name="Bhan S."/>
            <person name="Das S."/>
            <person name="Gupta A."/>
            <person name="Adhikary S.P."/>
            <person name="Tripathy S."/>
        </authorList>
    </citation>
    <scope>NUCLEOTIDE SEQUENCE</scope>
    <source>
        <strain evidence="1">VB521301</strain>
    </source>
</reference>
<gene>
    <name evidence="1" type="ORF">DA73_0224185</name>
</gene>
<dbReference type="AlphaFoldDB" id="A0A0C1N5T1"/>
<name>A0A0C1N5T1_9CYAN</name>
<dbReference type="EMBL" id="JHEG02000052">
    <property type="protein sequence ID" value="KIE09977.1"/>
    <property type="molecule type" value="Genomic_DNA"/>
</dbReference>
<protein>
    <submittedName>
        <fullName evidence="1">Uncharacterized protein</fullName>
    </submittedName>
</protein>
<organism evidence="1">
    <name type="scientific">Tolypothrix bouteillei VB521301</name>
    <dbReference type="NCBI Taxonomy" id="1479485"/>
    <lineage>
        <taxon>Bacteria</taxon>
        <taxon>Bacillati</taxon>
        <taxon>Cyanobacteriota</taxon>
        <taxon>Cyanophyceae</taxon>
        <taxon>Nostocales</taxon>
        <taxon>Tolypothrichaceae</taxon>
        <taxon>Tolypothrix</taxon>
    </lineage>
</organism>